<gene>
    <name evidence="6" type="ORF">SAMN02983003_2080</name>
</gene>
<dbReference type="SUPFAM" id="SSF56425">
    <property type="entry name" value="Succinate dehydrogenase/fumarate reductase flavoprotein, catalytic domain"/>
    <property type="match status" value="1"/>
</dbReference>
<dbReference type="Gene3D" id="3.50.50.60">
    <property type="entry name" value="FAD/NAD(P)-binding domain"/>
    <property type="match status" value="1"/>
</dbReference>
<name>A0A1K2HXR2_9HYPH</name>
<dbReference type="OrthoDB" id="3178130at2"/>
<dbReference type="EMBL" id="FPKU01000002">
    <property type="protein sequence ID" value="SFZ84554.1"/>
    <property type="molecule type" value="Genomic_DNA"/>
</dbReference>
<evidence type="ECO:0000256" key="1">
    <source>
        <dbReference type="ARBA" id="ARBA00001974"/>
    </source>
</evidence>
<evidence type="ECO:0000259" key="5">
    <source>
        <dbReference type="Pfam" id="PF00890"/>
    </source>
</evidence>
<dbReference type="SUPFAM" id="SSF51905">
    <property type="entry name" value="FAD/NAD(P)-binding domain"/>
    <property type="match status" value="1"/>
</dbReference>
<feature type="domain" description="FAD-dependent oxidoreductase 2 FAD-binding" evidence="5">
    <location>
        <begin position="16"/>
        <end position="489"/>
    </location>
</feature>
<evidence type="ECO:0000313" key="7">
    <source>
        <dbReference type="Proteomes" id="UP000183447"/>
    </source>
</evidence>
<dbReference type="InterPro" id="IPR003953">
    <property type="entry name" value="FAD-dep_OxRdtase_2_FAD-bd"/>
</dbReference>
<keyword evidence="4" id="KW-0560">Oxidoreductase</keyword>
<keyword evidence="3" id="KW-0274">FAD</keyword>
<evidence type="ECO:0000256" key="4">
    <source>
        <dbReference type="ARBA" id="ARBA00023002"/>
    </source>
</evidence>
<protein>
    <submittedName>
        <fullName evidence="6">Succinate dehydrogenase/fumarate reductase, flavoprotein subunit</fullName>
    </submittedName>
</protein>
<accession>A0A1K2HXR2</accession>
<comment type="cofactor">
    <cofactor evidence="1">
        <name>FAD</name>
        <dbReference type="ChEBI" id="CHEBI:57692"/>
    </cofactor>
</comment>
<dbReference type="GO" id="GO:0008202">
    <property type="term" value="P:steroid metabolic process"/>
    <property type="evidence" value="ECO:0007669"/>
    <property type="project" value="UniProtKB-ARBA"/>
</dbReference>
<dbReference type="STRING" id="665118.SAMN02983003_2080"/>
<dbReference type="GO" id="GO:0016491">
    <property type="term" value="F:oxidoreductase activity"/>
    <property type="evidence" value="ECO:0007669"/>
    <property type="project" value="UniProtKB-KW"/>
</dbReference>
<evidence type="ECO:0000313" key="6">
    <source>
        <dbReference type="EMBL" id="SFZ84554.1"/>
    </source>
</evidence>
<dbReference type="InterPro" id="IPR027477">
    <property type="entry name" value="Succ_DH/fumarate_Rdtase_cat_sf"/>
</dbReference>
<proteinExistence type="predicted"/>
<reference evidence="6 7" key="1">
    <citation type="submission" date="2016-11" db="EMBL/GenBank/DDBJ databases">
        <authorList>
            <person name="Jaros S."/>
            <person name="Januszkiewicz K."/>
            <person name="Wedrychowicz H."/>
        </authorList>
    </citation>
    <scope>NUCLEOTIDE SEQUENCE [LARGE SCALE GENOMIC DNA]</scope>
    <source>
        <strain evidence="6 7">ATCC 23634</strain>
    </source>
</reference>
<sequence>MTLVLPPPVRWDREADVVVVGCGYAGAIAAIAAHDAGAGVMLFEKGDTPGGISICSAGGVRVARSQSDALAYLERTNGGRAPSELLEALAEGMVALPQRLGALADAVGLSTDYRASAGNYPFPGGDTFGFVTVSPIEGFNEKQHYRHVRGAAEGVRLFHMLALNLQRRAIVPQLRTPVTRLFAQDGRIVGVLVETPGGAQAVFARGGVVLASGGFEGAPDLQARHWPAQPVLTAAYRGNTGDGIRLAQAAGADLWHMYHWHGSYGFRHPDPAYPFGIRTKRLPDWLPGAGPPSGVQMPWILLDKRGRRFMNEYEPYLQDTGARPMERYDPDHQDFAALPAWLLLDSAGLARWPLGRPTSHEPGIAYDWSPDNSAEIANGILTLLPDIDALAKATGISVARLSDTIGRWNAACAQGRDEDWGRPATSMVPLGAGPFVLAKAWPIVSNTQGGPVHDARQRVLGPDGDPVTGLYAAGELGSLFGHLYLSGGNIAECFVGGQIAGENAARAAAGRSAE</sequence>
<evidence type="ECO:0000256" key="3">
    <source>
        <dbReference type="ARBA" id="ARBA00022827"/>
    </source>
</evidence>
<dbReference type="PANTHER" id="PTHR43400:SF10">
    <property type="entry name" value="3-OXOSTEROID 1-DEHYDROGENASE"/>
    <property type="match status" value="1"/>
</dbReference>
<evidence type="ECO:0000256" key="2">
    <source>
        <dbReference type="ARBA" id="ARBA00022630"/>
    </source>
</evidence>
<dbReference type="InterPro" id="IPR050315">
    <property type="entry name" value="FAD-oxidoreductase_2"/>
</dbReference>
<keyword evidence="7" id="KW-1185">Reference proteome</keyword>
<dbReference type="Proteomes" id="UP000183447">
    <property type="component" value="Unassembled WGS sequence"/>
</dbReference>
<keyword evidence="2" id="KW-0285">Flavoprotein</keyword>
<dbReference type="PRINTS" id="PR00411">
    <property type="entry name" value="PNDRDTASEI"/>
</dbReference>
<organism evidence="6 7">
    <name type="scientific">Devosia enhydra</name>
    <dbReference type="NCBI Taxonomy" id="665118"/>
    <lineage>
        <taxon>Bacteria</taxon>
        <taxon>Pseudomonadati</taxon>
        <taxon>Pseudomonadota</taxon>
        <taxon>Alphaproteobacteria</taxon>
        <taxon>Hyphomicrobiales</taxon>
        <taxon>Devosiaceae</taxon>
        <taxon>Devosia</taxon>
    </lineage>
</organism>
<dbReference type="AlphaFoldDB" id="A0A1K2HXR2"/>
<dbReference type="Gene3D" id="3.90.700.10">
    <property type="entry name" value="Succinate dehydrogenase/fumarate reductase flavoprotein, catalytic domain"/>
    <property type="match status" value="1"/>
</dbReference>
<dbReference type="RefSeq" id="WP_143145759.1">
    <property type="nucleotide sequence ID" value="NZ_FPKU01000002.1"/>
</dbReference>
<dbReference type="InterPro" id="IPR036188">
    <property type="entry name" value="FAD/NAD-bd_sf"/>
</dbReference>
<dbReference type="Pfam" id="PF00890">
    <property type="entry name" value="FAD_binding_2"/>
    <property type="match status" value="1"/>
</dbReference>
<dbReference type="PANTHER" id="PTHR43400">
    <property type="entry name" value="FUMARATE REDUCTASE"/>
    <property type="match status" value="1"/>
</dbReference>